<feature type="domain" description="Alcohol dehydrogenase-like N-terminal" evidence="3">
    <location>
        <begin position="36"/>
        <end position="69"/>
    </location>
</feature>
<dbReference type="InterPro" id="IPR011032">
    <property type="entry name" value="GroES-like_sf"/>
</dbReference>
<name>A0A8H6E8H9_PETAA</name>
<accession>A0A8H6E8H9</accession>
<evidence type="ECO:0000313" key="5">
    <source>
        <dbReference type="Proteomes" id="UP000541154"/>
    </source>
</evidence>
<dbReference type="GO" id="GO:0008270">
    <property type="term" value="F:zinc ion binding"/>
    <property type="evidence" value="ECO:0007669"/>
    <property type="project" value="InterPro"/>
</dbReference>
<dbReference type="InterPro" id="IPR002328">
    <property type="entry name" value="ADH_Zn_CS"/>
</dbReference>
<evidence type="ECO:0000256" key="1">
    <source>
        <dbReference type="ARBA" id="ARBA00023002"/>
    </source>
</evidence>
<evidence type="ECO:0000259" key="3">
    <source>
        <dbReference type="Pfam" id="PF08240"/>
    </source>
</evidence>
<keyword evidence="1" id="KW-0560">Oxidoreductase</keyword>
<dbReference type="Proteomes" id="UP000541154">
    <property type="component" value="Unassembled WGS sequence"/>
</dbReference>
<comment type="caution">
    <text evidence="4">The sequence shown here is derived from an EMBL/GenBank/DDBJ whole genome shotgun (WGS) entry which is preliminary data.</text>
</comment>
<proteinExistence type="predicted"/>
<evidence type="ECO:0000256" key="2">
    <source>
        <dbReference type="SAM" id="MobiDB-lite"/>
    </source>
</evidence>
<feature type="region of interest" description="Disordered" evidence="2">
    <location>
        <begin position="1"/>
        <end position="34"/>
    </location>
</feature>
<organism evidence="4 5">
    <name type="scientific">Petromyces alliaceus</name>
    <name type="common">Aspergillus alliaceus</name>
    <dbReference type="NCBI Taxonomy" id="209559"/>
    <lineage>
        <taxon>Eukaryota</taxon>
        <taxon>Fungi</taxon>
        <taxon>Dikarya</taxon>
        <taxon>Ascomycota</taxon>
        <taxon>Pezizomycotina</taxon>
        <taxon>Eurotiomycetes</taxon>
        <taxon>Eurotiomycetidae</taxon>
        <taxon>Eurotiales</taxon>
        <taxon>Aspergillaceae</taxon>
        <taxon>Aspergillus</taxon>
        <taxon>Aspergillus subgen. Circumdati</taxon>
    </lineage>
</organism>
<reference evidence="4 5" key="1">
    <citation type="submission" date="2019-04" db="EMBL/GenBank/DDBJ databases">
        <title>Aspergillus burnettii sp. nov., novel species from soil in southeast Queensland.</title>
        <authorList>
            <person name="Gilchrist C.L.M."/>
            <person name="Pitt J.I."/>
            <person name="Lange L."/>
            <person name="Lacey H.J."/>
            <person name="Vuong D."/>
            <person name="Midgley D.J."/>
            <person name="Greenfield P."/>
            <person name="Bradbury M."/>
            <person name="Lacey E."/>
            <person name="Busk P.K."/>
            <person name="Pilgaard B."/>
            <person name="Chooi Y.H."/>
            <person name="Piggott A.M."/>
        </authorList>
    </citation>
    <scope>NUCLEOTIDE SEQUENCE [LARGE SCALE GENOMIC DNA]</scope>
    <source>
        <strain evidence="4 5">FRR 5400</strain>
    </source>
</reference>
<gene>
    <name evidence="4" type="ORF">ETB97_010221</name>
</gene>
<sequence>MNIYEGIRIRRRAERPPAEISTPSATGGRPDDQYGMILKRPMVLGHEMAGIIVKLGQGVSDPKVGERVVTGIPTRPVSDQSL</sequence>
<dbReference type="PROSITE" id="PS00059">
    <property type="entry name" value="ADH_ZINC"/>
    <property type="match status" value="1"/>
</dbReference>
<keyword evidence="5" id="KW-1185">Reference proteome</keyword>
<protein>
    <recommendedName>
        <fullName evidence="3">Alcohol dehydrogenase-like N-terminal domain-containing protein</fullName>
    </recommendedName>
</protein>
<evidence type="ECO:0000313" key="4">
    <source>
        <dbReference type="EMBL" id="KAF5863341.1"/>
    </source>
</evidence>
<dbReference type="EMBL" id="SPNV01000053">
    <property type="protein sequence ID" value="KAF5863341.1"/>
    <property type="molecule type" value="Genomic_DNA"/>
</dbReference>
<dbReference type="Gene3D" id="3.90.180.10">
    <property type="entry name" value="Medium-chain alcohol dehydrogenases, catalytic domain"/>
    <property type="match status" value="1"/>
</dbReference>
<dbReference type="Pfam" id="PF08240">
    <property type="entry name" value="ADH_N"/>
    <property type="match status" value="1"/>
</dbReference>
<dbReference type="SUPFAM" id="SSF50129">
    <property type="entry name" value="GroES-like"/>
    <property type="match status" value="1"/>
</dbReference>
<dbReference type="GO" id="GO:0016491">
    <property type="term" value="F:oxidoreductase activity"/>
    <property type="evidence" value="ECO:0007669"/>
    <property type="project" value="UniProtKB-KW"/>
</dbReference>
<dbReference type="AlphaFoldDB" id="A0A8H6E8H9"/>
<dbReference type="InterPro" id="IPR013154">
    <property type="entry name" value="ADH-like_N"/>
</dbReference>